<dbReference type="SUPFAM" id="SSF53474">
    <property type="entry name" value="alpha/beta-Hydrolases"/>
    <property type="match status" value="1"/>
</dbReference>
<reference evidence="1 2" key="1">
    <citation type="submission" date="2018-08" db="EMBL/GenBank/DDBJ databases">
        <authorList>
            <person name="Khan S.A."/>
            <person name="Jeon C.O."/>
            <person name="Chun B.H."/>
            <person name="Jeong S.E."/>
        </authorList>
    </citation>
    <scope>NUCLEOTIDE SEQUENCE [LARGE SCALE GENOMIC DNA]</scope>
    <source>
        <strain evidence="1 2">S-16</strain>
    </source>
</reference>
<evidence type="ECO:0000313" key="2">
    <source>
        <dbReference type="Proteomes" id="UP000267464"/>
    </source>
</evidence>
<dbReference type="PANTHER" id="PTHR35602">
    <property type="entry name" value="ESTERASE YQIA-RELATED"/>
    <property type="match status" value="1"/>
</dbReference>
<dbReference type="InterPro" id="IPR008886">
    <property type="entry name" value="UPF0227/Esterase_YqiA"/>
</dbReference>
<dbReference type="Proteomes" id="UP000267464">
    <property type="component" value="Unassembled WGS sequence"/>
</dbReference>
<dbReference type="EMBL" id="QUSW01000010">
    <property type="protein sequence ID" value="RQP21545.1"/>
    <property type="molecule type" value="Genomic_DNA"/>
</dbReference>
<accession>A0A3N7JR77</accession>
<protein>
    <submittedName>
        <fullName evidence="1">Esterase</fullName>
    </submittedName>
</protein>
<dbReference type="PANTHER" id="PTHR35602:SF3">
    <property type="entry name" value="ESTERASE YQIA"/>
    <property type="match status" value="1"/>
</dbReference>
<reference evidence="1 2" key="2">
    <citation type="submission" date="2018-12" db="EMBL/GenBank/DDBJ databases">
        <title>Rhizobacter gummiphilus sp. nov., a rubber-degrading bacterium isolated from the soil of a botanical garden in Japan.</title>
        <authorList>
            <person name="Shunsuke S.S."/>
        </authorList>
    </citation>
    <scope>NUCLEOTIDE SEQUENCE [LARGE SCALE GENOMIC DNA]</scope>
    <source>
        <strain evidence="1 2">S-16</strain>
    </source>
</reference>
<evidence type="ECO:0000313" key="1">
    <source>
        <dbReference type="EMBL" id="RQP21545.1"/>
    </source>
</evidence>
<dbReference type="Pfam" id="PF05728">
    <property type="entry name" value="UPF0227"/>
    <property type="match status" value="1"/>
</dbReference>
<proteinExistence type="predicted"/>
<keyword evidence="2" id="KW-1185">Reference proteome</keyword>
<name>A0A3N7JR77_9BURK</name>
<comment type="caution">
    <text evidence="1">The sequence shown here is derived from an EMBL/GenBank/DDBJ whole genome shotgun (WGS) entry which is preliminary data.</text>
</comment>
<organism evidence="1 2">
    <name type="scientific">Piscinibacter terrae</name>
    <dbReference type="NCBI Taxonomy" id="2496871"/>
    <lineage>
        <taxon>Bacteria</taxon>
        <taxon>Pseudomonadati</taxon>
        <taxon>Pseudomonadota</taxon>
        <taxon>Betaproteobacteria</taxon>
        <taxon>Burkholderiales</taxon>
        <taxon>Sphaerotilaceae</taxon>
        <taxon>Piscinibacter</taxon>
    </lineage>
</organism>
<dbReference type="AlphaFoldDB" id="A0A3N7JR77"/>
<dbReference type="Gene3D" id="3.40.50.1820">
    <property type="entry name" value="alpha/beta hydrolase"/>
    <property type="match status" value="1"/>
</dbReference>
<dbReference type="RefSeq" id="WP_124543485.1">
    <property type="nucleotide sequence ID" value="NZ_QUSW01000010.1"/>
</dbReference>
<dbReference type="InterPro" id="IPR029058">
    <property type="entry name" value="AB_hydrolase_fold"/>
</dbReference>
<gene>
    <name evidence="1" type="ORF">DZC73_26885</name>
</gene>
<dbReference type="OrthoDB" id="9814831at2"/>
<sequence>MGITHLLYLHGFRSSPQSMKAMKVAAWMREHRPDVHWWCPQLPPSPREAMAMVAERIDAWPRDTMAVIGSSLGGFYATIVAERMGCKAVLVNPAVKPARDLAKYIGEITAWHGDDTFFFREEFVEELQVLRPSRVTQPGRYWAYVAKGDEVLDWREMQARYAQCHMTLLEGGDHALSDFDDHWPAMARFLGLTSG</sequence>